<sequence>MRAAFRPFSRSFAAIAKAGRAATPPHLRRSLPLGCALAGGAFAWSYTDVSAAASKPKVCVVVGAGSKYATGRVDTTGVPEDALWGLGGALPIEFAKEGYSVVIMSRSFDNLRPIEEHINTKLEGHCVAIECDCSSEESIKQAFAQVRQQVGEVDVLCYNAGYAPPSATATPPPGMGSNAVEMIDPSQCDMAWQVHVKGLLLCAQQVLPSMRERREGSVLVTGNSMSLRGSIDMGRAAPSKAAQRSLVQVMAQEYKPFRVHVAHVVIDGAIDAPHMRTVGTWGAKLAAREKEAPGSKLLRPAEVSRLFIYLAQQHPSIWTHEIFLTPYEVSLGQRL</sequence>
<accession>A0AB34IQX5</accession>
<gene>
    <name evidence="1" type="ORF">AB1Y20_012038</name>
</gene>
<name>A0AB34IQX5_PRYPA</name>
<dbReference type="PANTHER" id="PTHR43431">
    <property type="entry name" value="OXIDOREDUCTASE, SHORT CHAIN DEHYDROGENASE/REDUCTASE FAMILY (AFU_ORTHOLOGUE AFUA_5G14000)"/>
    <property type="match status" value="1"/>
</dbReference>
<dbReference type="InterPro" id="IPR036291">
    <property type="entry name" value="NAD(P)-bd_dom_sf"/>
</dbReference>
<reference evidence="1 2" key="1">
    <citation type="journal article" date="2024" name="Science">
        <title>Giant polyketide synthase enzymes in the biosynthesis of giant marine polyether toxins.</title>
        <authorList>
            <person name="Fallon T.R."/>
            <person name="Shende V.V."/>
            <person name="Wierzbicki I.H."/>
            <person name="Pendleton A.L."/>
            <person name="Watervoot N.F."/>
            <person name="Auber R.P."/>
            <person name="Gonzalez D.J."/>
            <person name="Wisecaver J.H."/>
            <person name="Moore B.S."/>
        </authorList>
    </citation>
    <scope>NUCLEOTIDE SEQUENCE [LARGE SCALE GENOMIC DNA]</scope>
    <source>
        <strain evidence="1 2">12B1</strain>
    </source>
</reference>
<dbReference type="AlphaFoldDB" id="A0AB34IQX5"/>
<dbReference type="PANTHER" id="PTHR43431:SF7">
    <property type="entry name" value="OXIDOREDUCTASE, SHORT CHAIN DEHYDROGENASE_REDUCTASE FAMILY (AFU_ORTHOLOGUE AFUA_5G14000)"/>
    <property type="match status" value="1"/>
</dbReference>
<dbReference type="Pfam" id="PF13561">
    <property type="entry name" value="adh_short_C2"/>
    <property type="match status" value="1"/>
</dbReference>
<keyword evidence="2" id="KW-1185">Reference proteome</keyword>
<protein>
    <submittedName>
        <fullName evidence="1">Uncharacterized protein</fullName>
    </submittedName>
</protein>
<evidence type="ECO:0000313" key="1">
    <source>
        <dbReference type="EMBL" id="KAL1503560.1"/>
    </source>
</evidence>
<dbReference type="InterPro" id="IPR002347">
    <property type="entry name" value="SDR_fam"/>
</dbReference>
<organism evidence="1 2">
    <name type="scientific">Prymnesium parvum</name>
    <name type="common">Toxic golden alga</name>
    <dbReference type="NCBI Taxonomy" id="97485"/>
    <lineage>
        <taxon>Eukaryota</taxon>
        <taxon>Haptista</taxon>
        <taxon>Haptophyta</taxon>
        <taxon>Prymnesiophyceae</taxon>
        <taxon>Prymnesiales</taxon>
        <taxon>Prymnesiaceae</taxon>
        <taxon>Prymnesium</taxon>
    </lineage>
</organism>
<dbReference type="SUPFAM" id="SSF51735">
    <property type="entry name" value="NAD(P)-binding Rossmann-fold domains"/>
    <property type="match status" value="1"/>
</dbReference>
<dbReference type="PRINTS" id="PR00081">
    <property type="entry name" value="GDHRDH"/>
</dbReference>
<dbReference type="Gene3D" id="3.40.50.720">
    <property type="entry name" value="NAD(P)-binding Rossmann-like Domain"/>
    <property type="match status" value="1"/>
</dbReference>
<dbReference type="EMBL" id="JBGBPQ010000021">
    <property type="protein sequence ID" value="KAL1503560.1"/>
    <property type="molecule type" value="Genomic_DNA"/>
</dbReference>
<dbReference type="Proteomes" id="UP001515480">
    <property type="component" value="Unassembled WGS sequence"/>
</dbReference>
<evidence type="ECO:0000313" key="2">
    <source>
        <dbReference type="Proteomes" id="UP001515480"/>
    </source>
</evidence>
<proteinExistence type="predicted"/>
<comment type="caution">
    <text evidence="1">The sequence shown here is derived from an EMBL/GenBank/DDBJ whole genome shotgun (WGS) entry which is preliminary data.</text>
</comment>